<accession>A0AAP2DRP0</accession>
<dbReference type="AlphaFoldDB" id="A0AAP2DRP0"/>
<organism evidence="2 3">
    <name type="scientific">Chryseosolibacter histidini</name>
    <dbReference type="NCBI Taxonomy" id="2782349"/>
    <lineage>
        <taxon>Bacteria</taxon>
        <taxon>Pseudomonadati</taxon>
        <taxon>Bacteroidota</taxon>
        <taxon>Cytophagia</taxon>
        <taxon>Cytophagales</taxon>
        <taxon>Chryseotaleaceae</taxon>
        <taxon>Chryseosolibacter</taxon>
    </lineage>
</organism>
<dbReference type="InterPro" id="IPR007421">
    <property type="entry name" value="Schlafen_AlbA_2_dom"/>
</dbReference>
<sequence>MNRPQESVSYNPRQVQELRRLVALGESGTLEFKRKAAYPEKIVREMIAFANTKGGTLLLGVGDDGSLPGLKYPEDESHVIQEALKKCRPRLPVQEQFIPIGNARTIIRYDIEESEKKPHYLTAGGQQESFVRVNDQSIKASREVKEIVKRARKKKDIRFYYGEHERFLMQYLDVHPAITLTKFIELSGLKRFYASKKLVLLVLADVLNITPHEKGDLYSLAFGKKLTQK</sequence>
<comment type="caution">
    <text evidence="2">The sequence shown here is derived from an EMBL/GenBank/DDBJ whole genome shotgun (WGS) entry which is preliminary data.</text>
</comment>
<name>A0AAP2DRP0_9BACT</name>
<protein>
    <submittedName>
        <fullName evidence="2">DNA binding domain-containing protein</fullName>
    </submittedName>
</protein>
<evidence type="ECO:0000313" key="3">
    <source>
        <dbReference type="Proteomes" id="UP001319200"/>
    </source>
</evidence>
<dbReference type="Pfam" id="PF04326">
    <property type="entry name" value="SLFN_AlbA_2"/>
    <property type="match status" value="1"/>
</dbReference>
<proteinExistence type="predicted"/>
<dbReference type="PANTHER" id="PTHR30595:SF6">
    <property type="entry name" value="SCHLAFEN ALBA-2 DOMAIN-CONTAINING PROTEIN"/>
    <property type="match status" value="1"/>
</dbReference>
<dbReference type="Gene3D" id="3.30.950.30">
    <property type="entry name" value="Schlafen, AAA domain"/>
    <property type="match status" value="1"/>
</dbReference>
<dbReference type="InterPro" id="IPR038461">
    <property type="entry name" value="Schlafen_AlbA_2_dom_sf"/>
</dbReference>
<dbReference type="EMBL" id="JAHESF010000065">
    <property type="protein sequence ID" value="MBT1701311.1"/>
    <property type="molecule type" value="Genomic_DNA"/>
</dbReference>
<dbReference type="Proteomes" id="UP001319200">
    <property type="component" value="Unassembled WGS sequence"/>
</dbReference>
<evidence type="ECO:0000259" key="1">
    <source>
        <dbReference type="Pfam" id="PF04326"/>
    </source>
</evidence>
<dbReference type="RefSeq" id="WP_254169994.1">
    <property type="nucleotide sequence ID" value="NZ_JAHESF010000065.1"/>
</dbReference>
<keyword evidence="3" id="KW-1185">Reference proteome</keyword>
<reference evidence="2 3" key="1">
    <citation type="submission" date="2021-05" db="EMBL/GenBank/DDBJ databases">
        <title>A Polyphasic approach of four new species of the genus Ohtaekwangia: Ohtaekwangia histidinii sp. nov., Ohtaekwangia cretensis sp. nov., Ohtaekwangia indiensis sp. nov., Ohtaekwangia reichenbachii sp. nov. from diverse environment.</title>
        <authorList>
            <person name="Octaviana S."/>
        </authorList>
    </citation>
    <scope>NUCLEOTIDE SEQUENCE [LARGE SCALE GENOMIC DNA]</scope>
    <source>
        <strain evidence="2 3">PWU4</strain>
    </source>
</reference>
<feature type="domain" description="Schlafen AlbA-2" evidence="1">
    <location>
        <begin position="26"/>
        <end position="140"/>
    </location>
</feature>
<dbReference type="PANTHER" id="PTHR30595">
    <property type="entry name" value="GLPR-RELATED TRANSCRIPTIONAL REPRESSOR"/>
    <property type="match status" value="1"/>
</dbReference>
<evidence type="ECO:0000313" key="2">
    <source>
        <dbReference type="EMBL" id="MBT1701311.1"/>
    </source>
</evidence>
<gene>
    <name evidence="2" type="ORF">KK083_30745</name>
</gene>